<evidence type="ECO:0000313" key="8">
    <source>
        <dbReference type="Proteomes" id="UP000050867"/>
    </source>
</evidence>
<dbReference type="SUPFAM" id="SSF55729">
    <property type="entry name" value="Acyl-CoA N-acyltransferases (Nat)"/>
    <property type="match status" value="1"/>
</dbReference>
<dbReference type="RefSeq" id="WP_051087584.1">
    <property type="nucleotide sequence ID" value="NZ_LLZU01000039.1"/>
</dbReference>
<feature type="compositionally biased region" description="Low complexity" evidence="5">
    <location>
        <begin position="1"/>
        <end position="15"/>
    </location>
</feature>
<evidence type="ECO:0000256" key="3">
    <source>
        <dbReference type="ARBA" id="ARBA00023315"/>
    </source>
</evidence>
<comment type="similarity">
    <text evidence="1 4">Belongs to the acetyltransferase Eis family.</text>
</comment>
<dbReference type="eggNOG" id="COG4552">
    <property type="taxonomic scope" value="Bacteria"/>
</dbReference>
<dbReference type="AlphaFoldDB" id="A0A0T6LKF9"/>
<dbReference type="CDD" id="cd04301">
    <property type="entry name" value="NAT_SF"/>
    <property type="match status" value="1"/>
</dbReference>
<evidence type="ECO:0000256" key="4">
    <source>
        <dbReference type="HAMAP-Rule" id="MF_01812"/>
    </source>
</evidence>
<evidence type="ECO:0000256" key="5">
    <source>
        <dbReference type="SAM" id="MobiDB-lite"/>
    </source>
</evidence>
<reference evidence="7 8" key="1">
    <citation type="submission" date="2015-10" db="EMBL/GenBank/DDBJ databases">
        <title>Draft genome sequence of pyrrolomycin-producing Streptomyces vitaminophilus.</title>
        <authorList>
            <person name="Graham D.E."/>
            <person name="Mahan K.M."/>
            <person name="Klingeman D.M."/>
            <person name="Hettich R.L."/>
            <person name="Parry R.J."/>
        </authorList>
    </citation>
    <scope>NUCLEOTIDE SEQUENCE [LARGE SCALE GENOMIC DNA]</scope>
    <source>
        <strain evidence="7 8">ATCC 31673</strain>
    </source>
</reference>
<dbReference type="HAMAP" id="MF_01812">
    <property type="entry name" value="Eis"/>
    <property type="match status" value="1"/>
</dbReference>
<dbReference type="EMBL" id="LLZU01000039">
    <property type="protein sequence ID" value="KRV46367.1"/>
    <property type="molecule type" value="Genomic_DNA"/>
</dbReference>
<feature type="binding site" evidence="4">
    <location>
        <begin position="107"/>
        <end position="112"/>
    </location>
    <ligand>
        <name>acetyl-CoA</name>
        <dbReference type="ChEBI" id="CHEBI:57288"/>
    </ligand>
</feature>
<evidence type="ECO:0000259" key="6">
    <source>
        <dbReference type="PROSITE" id="PS51186"/>
    </source>
</evidence>
<dbReference type="Proteomes" id="UP000050867">
    <property type="component" value="Unassembled WGS sequence"/>
</dbReference>
<name>A0A0T6LKF9_WENVI</name>
<keyword evidence="2 4" id="KW-0808">Transferase</keyword>
<evidence type="ECO:0000313" key="7">
    <source>
        <dbReference type="EMBL" id="KRV46367.1"/>
    </source>
</evidence>
<feature type="domain" description="N-acetyltransferase" evidence="6">
    <location>
        <begin position="20"/>
        <end position="166"/>
    </location>
</feature>
<dbReference type="PANTHER" id="PTHR37817:SF1">
    <property type="entry name" value="N-ACETYLTRANSFERASE EIS"/>
    <property type="match status" value="1"/>
</dbReference>
<feature type="active site" description="Proton donor" evidence="4">
    <location>
        <position position="140"/>
    </location>
</feature>
<dbReference type="InterPro" id="IPR041380">
    <property type="entry name" value="Acetyltransf_17"/>
</dbReference>
<sequence length="428" mass="46473">MGTHTATGRGHATDTLPAGLEMGTMRPGGWDAYYDALERAFGGVPEPEEYRTLWNRLTEPERTLAVYDQDEVVGTAGAFSFRVSVPGGAVLPAAGVTMVSVQSTHRRRGLLSAMMRRQLTDVRAMGEPFAVLTASEPPIYGRFGYGAATERMLLQVDTSRVSLRVPEGTDQVRLRLADPAKALDACEEVYAQQVPGRPGMLERQPGWAELGVVDPEKDREGHGELLCVTAERDGKLTGYARYAIKPDWSSTTGAASGTVTLRDLEALDPVSYAALWRYLFEVDLTSTVVALNRPVDDPLLHMVSDIRRCGVRVRDELYLRLVDLGAALAGRSYAVPVDVVLEVRDPFCPWNEGRWRLSGDADGARCERTTDPADLSLSVRELGTVYLGGSSLRALAAAGRVEELRSGALAPAARAFSNDPAPWSPHGF</sequence>
<accession>A0A0T6LKF9</accession>
<dbReference type="InterPro" id="IPR016181">
    <property type="entry name" value="Acyl_CoA_acyltransferase"/>
</dbReference>
<proteinExistence type="inferred from homology"/>
<dbReference type="GO" id="GO:0034069">
    <property type="term" value="F:aminoglycoside N-acetyltransferase activity"/>
    <property type="evidence" value="ECO:0007669"/>
    <property type="project" value="TreeGrafter"/>
</dbReference>
<dbReference type="PANTHER" id="PTHR37817">
    <property type="entry name" value="N-ACETYLTRANSFERASE EIS"/>
    <property type="match status" value="1"/>
</dbReference>
<dbReference type="Pfam" id="PF13530">
    <property type="entry name" value="SCP2_2"/>
    <property type="match status" value="1"/>
</dbReference>
<dbReference type="InterPro" id="IPR036527">
    <property type="entry name" value="SCP2_sterol-bd_dom_sf"/>
</dbReference>
<protein>
    <recommendedName>
        <fullName evidence="6">N-acetyltransferase domain-containing protein</fullName>
    </recommendedName>
</protein>
<dbReference type="GO" id="GO:0030649">
    <property type="term" value="P:aminoglycoside antibiotic catabolic process"/>
    <property type="evidence" value="ECO:0007669"/>
    <property type="project" value="TreeGrafter"/>
</dbReference>
<comment type="subunit">
    <text evidence="4">Homohexamer; trimer of dimers.</text>
</comment>
<evidence type="ECO:0000256" key="1">
    <source>
        <dbReference type="ARBA" id="ARBA00009213"/>
    </source>
</evidence>
<organism evidence="7 8">
    <name type="scientific">Wenjunlia vitaminophila</name>
    <name type="common">Streptomyces vitaminophilus</name>
    <dbReference type="NCBI Taxonomy" id="76728"/>
    <lineage>
        <taxon>Bacteria</taxon>
        <taxon>Bacillati</taxon>
        <taxon>Actinomycetota</taxon>
        <taxon>Actinomycetes</taxon>
        <taxon>Kitasatosporales</taxon>
        <taxon>Streptomycetaceae</taxon>
        <taxon>Wenjunlia</taxon>
    </lineage>
</organism>
<dbReference type="InterPro" id="IPR051554">
    <property type="entry name" value="Acetyltransferase_Eis"/>
</dbReference>
<feature type="region of interest" description="Disordered" evidence="5">
    <location>
        <begin position="1"/>
        <end position="21"/>
    </location>
</feature>
<dbReference type="InterPro" id="IPR022902">
    <property type="entry name" value="NAcTrfase_Eis"/>
</dbReference>
<dbReference type="NCBIfam" id="NF002367">
    <property type="entry name" value="PRK01346.1-4"/>
    <property type="match status" value="1"/>
</dbReference>
<dbReference type="Gene3D" id="3.30.1050.10">
    <property type="entry name" value="SCP2 sterol-binding domain"/>
    <property type="match status" value="1"/>
</dbReference>
<keyword evidence="8" id="KW-1185">Reference proteome</keyword>
<gene>
    <name evidence="7" type="ORF">AQ490_10605</name>
</gene>
<evidence type="ECO:0000256" key="2">
    <source>
        <dbReference type="ARBA" id="ARBA00022679"/>
    </source>
</evidence>
<dbReference type="PROSITE" id="PS51186">
    <property type="entry name" value="GNAT"/>
    <property type="match status" value="1"/>
</dbReference>
<dbReference type="STRING" id="76728.AQ490_10605"/>
<dbReference type="Pfam" id="PF13527">
    <property type="entry name" value="Acetyltransf_9"/>
    <property type="match status" value="1"/>
</dbReference>
<dbReference type="InterPro" id="IPR000182">
    <property type="entry name" value="GNAT_dom"/>
</dbReference>
<feature type="binding site" evidence="4">
    <location>
        <begin position="99"/>
        <end position="101"/>
    </location>
    <ligand>
        <name>acetyl-CoA</name>
        <dbReference type="ChEBI" id="CHEBI:57288"/>
    </ligand>
</feature>
<feature type="active site" description="Proton acceptor; via carboxylate" evidence="4">
    <location>
        <position position="428"/>
    </location>
</feature>
<dbReference type="SUPFAM" id="SSF55718">
    <property type="entry name" value="SCP-like"/>
    <property type="match status" value="1"/>
</dbReference>
<dbReference type="InterPro" id="IPR025559">
    <property type="entry name" value="Eis_dom"/>
</dbReference>
<comment type="caution">
    <text evidence="7">The sequence shown here is derived from an EMBL/GenBank/DDBJ whole genome shotgun (WGS) entry which is preliminary data.</text>
</comment>
<dbReference type="Pfam" id="PF17668">
    <property type="entry name" value="Acetyltransf_17"/>
    <property type="match status" value="1"/>
</dbReference>
<dbReference type="Gene3D" id="3.40.630.30">
    <property type="match status" value="2"/>
</dbReference>
<feature type="binding site" evidence="4">
    <location>
        <begin position="135"/>
        <end position="136"/>
    </location>
    <ligand>
        <name>acetyl-CoA</name>
        <dbReference type="ChEBI" id="CHEBI:57288"/>
    </ligand>
</feature>
<keyword evidence="3 4" id="KW-0012">Acyltransferase</keyword>